<name>A0A917BUY6_9PROT</name>
<feature type="binding site" evidence="11">
    <location>
        <position position="108"/>
    </location>
    <ligand>
        <name>ATP</name>
        <dbReference type="ChEBI" id="CHEBI:30616"/>
    </ligand>
</feature>
<comment type="caution">
    <text evidence="11">Lacks conserved residue(s) required for the propagation of feature annotation.</text>
</comment>
<comment type="function">
    <text evidence="11">Catalyzes the specific phosphorylation of the 3-hydroxyl group of shikimic acid using ATP as a cosubstrate.</text>
</comment>
<protein>
    <recommendedName>
        <fullName evidence="3 11">Shikimate kinase</fullName>
        <shortName evidence="11">SK</shortName>
        <ecNumber evidence="3 11">2.7.1.71</ecNumber>
    </recommendedName>
</protein>
<dbReference type="GO" id="GO:0000287">
    <property type="term" value="F:magnesium ion binding"/>
    <property type="evidence" value="ECO:0007669"/>
    <property type="project" value="UniProtKB-UniRule"/>
</dbReference>
<dbReference type="PANTHER" id="PTHR21087">
    <property type="entry name" value="SHIKIMATE KINASE"/>
    <property type="match status" value="1"/>
</dbReference>
<comment type="subcellular location">
    <subcellularLocation>
        <location evidence="11">Cytoplasm</location>
    </subcellularLocation>
</comment>
<keyword evidence="11" id="KW-0963">Cytoplasm</keyword>
<evidence type="ECO:0000256" key="8">
    <source>
        <dbReference type="ARBA" id="ARBA00022840"/>
    </source>
</evidence>
<dbReference type="CDD" id="cd00464">
    <property type="entry name" value="SK"/>
    <property type="match status" value="1"/>
</dbReference>
<evidence type="ECO:0000256" key="9">
    <source>
        <dbReference type="ARBA" id="ARBA00023141"/>
    </source>
</evidence>
<keyword evidence="8 11" id="KW-0067">ATP-binding</keyword>
<dbReference type="NCBIfam" id="NF010552">
    <property type="entry name" value="PRK13946.1"/>
    <property type="match status" value="1"/>
</dbReference>
<reference evidence="12" key="1">
    <citation type="journal article" date="2014" name="Int. J. Syst. Evol. Microbiol.">
        <title>Complete genome sequence of Corynebacterium casei LMG S-19264T (=DSM 44701T), isolated from a smear-ripened cheese.</title>
        <authorList>
            <consortium name="US DOE Joint Genome Institute (JGI-PGF)"/>
            <person name="Walter F."/>
            <person name="Albersmeier A."/>
            <person name="Kalinowski J."/>
            <person name="Ruckert C."/>
        </authorList>
    </citation>
    <scope>NUCLEOTIDE SEQUENCE</scope>
    <source>
        <strain evidence="12">CGMCC 1.15254</strain>
    </source>
</reference>
<dbReference type="InterPro" id="IPR027417">
    <property type="entry name" value="P-loop_NTPase"/>
</dbReference>
<dbReference type="PROSITE" id="PS01128">
    <property type="entry name" value="SHIKIMATE_KINASE"/>
    <property type="match status" value="1"/>
</dbReference>
<comment type="pathway">
    <text evidence="1 11">Metabolic intermediate biosynthesis; chorismate biosynthesis; chorismate from D-erythrose 4-phosphate and phosphoenolpyruvate: step 5/7.</text>
</comment>
<keyword evidence="4 11" id="KW-0028">Amino-acid biosynthesis</keyword>
<evidence type="ECO:0000256" key="1">
    <source>
        <dbReference type="ARBA" id="ARBA00004842"/>
    </source>
</evidence>
<keyword evidence="11" id="KW-0479">Metal-binding</keyword>
<comment type="subunit">
    <text evidence="11">Monomer.</text>
</comment>
<dbReference type="Pfam" id="PF01202">
    <property type="entry name" value="SKI"/>
    <property type="match status" value="1"/>
</dbReference>
<dbReference type="EMBL" id="BMHV01000004">
    <property type="protein sequence ID" value="GGF56889.1"/>
    <property type="molecule type" value="Genomic_DNA"/>
</dbReference>
<dbReference type="GO" id="GO:0004765">
    <property type="term" value="F:shikimate kinase activity"/>
    <property type="evidence" value="ECO:0007669"/>
    <property type="project" value="UniProtKB-UniRule"/>
</dbReference>
<feature type="binding site" evidence="11">
    <location>
        <position position="24"/>
    </location>
    <ligand>
        <name>substrate</name>
    </ligand>
</feature>
<keyword evidence="11" id="KW-0460">Magnesium</keyword>
<keyword evidence="6 11" id="KW-0547">Nucleotide-binding</keyword>
<keyword evidence="7 11" id="KW-0418">Kinase</keyword>
<feature type="binding site" evidence="11">
    <location>
        <position position="70"/>
    </location>
    <ligand>
        <name>substrate</name>
    </ligand>
</feature>
<dbReference type="GO" id="GO:0005524">
    <property type="term" value="F:ATP binding"/>
    <property type="evidence" value="ECO:0007669"/>
    <property type="project" value="UniProtKB-UniRule"/>
</dbReference>
<feature type="binding site" evidence="11">
    <location>
        <position position="127"/>
    </location>
    <ligand>
        <name>substrate</name>
    </ligand>
</feature>
<evidence type="ECO:0000256" key="6">
    <source>
        <dbReference type="ARBA" id="ARBA00022741"/>
    </source>
</evidence>
<gene>
    <name evidence="11 12" type="primary">aroK</name>
    <name evidence="12" type="ORF">GCM10011332_07920</name>
</gene>
<feature type="binding site" evidence="11">
    <location>
        <position position="48"/>
    </location>
    <ligand>
        <name>substrate</name>
    </ligand>
</feature>
<evidence type="ECO:0000313" key="12">
    <source>
        <dbReference type="EMBL" id="GGF56889.1"/>
    </source>
</evidence>
<dbReference type="HAMAP" id="MF_00109">
    <property type="entry name" value="Shikimate_kinase"/>
    <property type="match status" value="1"/>
</dbReference>
<evidence type="ECO:0000256" key="10">
    <source>
        <dbReference type="ARBA" id="ARBA00048567"/>
    </source>
</evidence>
<feature type="binding site" evidence="11">
    <location>
        <position position="6"/>
    </location>
    <ligand>
        <name>Mg(2+)</name>
        <dbReference type="ChEBI" id="CHEBI:18420"/>
    </ligand>
</feature>
<dbReference type="InterPro" id="IPR000623">
    <property type="entry name" value="Shikimate_kinase/TSH1"/>
</dbReference>
<evidence type="ECO:0000256" key="7">
    <source>
        <dbReference type="ARBA" id="ARBA00022777"/>
    </source>
</evidence>
<dbReference type="SUPFAM" id="SSF52540">
    <property type="entry name" value="P-loop containing nucleoside triphosphate hydrolases"/>
    <property type="match status" value="1"/>
</dbReference>
<evidence type="ECO:0000256" key="2">
    <source>
        <dbReference type="ARBA" id="ARBA00006997"/>
    </source>
</evidence>
<evidence type="ECO:0000256" key="3">
    <source>
        <dbReference type="ARBA" id="ARBA00012154"/>
    </source>
</evidence>
<dbReference type="Gene3D" id="3.40.50.300">
    <property type="entry name" value="P-loop containing nucleotide triphosphate hydrolases"/>
    <property type="match status" value="1"/>
</dbReference>
<dbReference type="GO" id="GO:0009073">
    <property type="term" value="P:aromatic amino acid family biosynthetic process"/>
    <property type="evidence" value="ECO:0007669"/>
    <property type="project" value="UniProtKB-KW"/>
</dbReference>
<organism evidence="12 13">
    <name type="scientific">Terasakiella brassicae</name>
    <dbReference type="NCBI Taxonomy" id="1634917"/>
    <lineage>
        <taxon>Bacteria</taxon>
        <taxon>Pseudomonadati</taxon>
        <taxon>Pseudomonadota</taxon>
        <taxon>Alphaproteobacteria</taxon>
        <taxon>Rhodospirillales</taxon>
        <taxon>Terasakiellaceae</taxon>
        <taxon>Terasakiella</taxon>
    </lineage>
</organism>
<evidence type="ECO:0000256" key="11">
    <source>
        <dbReference type="HAMAP-Rule" id="MF_00109"/>
    </source>
</evidence>
<accession>A0A917BUY6</accession>
<comment type="similarity">
    <text evidence="2 11">Belongs to the shikimate kinase family.</text>
</comment>
<dbReference type="InterPro" id="IPR031322">
    <property type="entry name" value="Shikimate/glucono_kinase"/>
</dbReference>
<evidence type="ECO:0000256" key="4">
    <source>
        <dbReference type="ARBA" id="ARBA00022605"/>
    </source>
</evidence>
<reference evidence="12" key="2">
    <citation type="submission" date="2020-09" db="EMBL/GenBank/DDBJ databases">
        <authorList>
            <person name="Sun Q."/>
            <person name="Zhou Y."/>
        </authorList>
    </citation>
    <scope>NUCLEOTIDE SEQUENCE</scope>
    <source>
        <strain evidence="12">CGMCC 1.15254</strain>
    </source>
</reference>
<keyword evidence="5 11" id="KW-0808">Transferase</keyword>
<dbReference type="InterPro" id="IPR023000">
    <property type="entry name" value="Shikimate_kinase_CS"/>
</dbReference>
<evidence type="ECO:0000256" key="5">
    <source>
        <dbReference type="ARBA" id="ARBA00022679"/>
    </source>
</evidence>
<dbReference type="PANTHER" id="PTHR21087:SF16">
    <property type="entry name" value="SHIKIMATE KINASE 1, CHLOROPLASTIC"/>
    <property type="match status" value="1"/>
</dbReference>
<dbReference type="GO" id="GO:0009423">
    <property type="term" value="P:chorismate biosynthetic process"/>
    <property type="evidence" value="ECO:0007669"/>
    <property type="project" value="UniProtKB-UniRule"/>
</dbReference>
<dbReference type="AlphaFoldDB" id="A0A917BUY6"/>
<evidence type="ECO:0000313" key="13">
    <source>
        <dbReference type="Proteomes" id="UP000632498"/>
    </source>
</evidence>
<sequence length="165" mass="18427">MGAGKSCIGRNLAQHFDVPFIDADREIEEAAGCCVADIFEIYGEAAFRDGERRVIKRILEGEPCILATGGGAFMNRETRKLIGKTGTSLWLKADLEVLIKRTTGRKHRPLLNQGNPAKILRKLVEERYPVYAEADITVETRDETQDTTVARVIATLDELSRTYDD</sequence>
<feature type="binding site" evidence="11">
    <location>
        <begin position="2"/>
        <end position="7"/>
    </location>
    <ligand>
        <name>ATP</name>
        <dbReference type="ChEBI" id="CHEBI:30616"/>
    </ligand>
</feature>
<dbReference type="PRINTS" id="PR01100">
    <property type="entry name" value="SHIKIMTKNASE"/>
</dbReference>
<comment type="cofactor">
    <cofactor evidence="11">
        <name>Mg(2+)</name>
        <dbReference type="ChEBI" id="CHEBI:18420"/>
    </cofactor>
    <text evidence="11">Binds 1 Mg(2+) ion per subunit.</text>
</comment>
<keyword evidence="9 11" id="KW-0057">Aromatic amino acid biosynthesis</keyword>
<comment type="catalytic activity">
    <reaction evidence="10 11">
        <text>shikimate + ATP = 3-phosphoshikimate + ADP + H(+)</text>
        <dbReference type="Rhea" id="RHEA:13121"/>
        <dbReference type="ChEBI" id="CHEBI:15378"/>
        <dbReference type="ChEBI" id="CHEBI:30616"/>
        <dbReference type="ChEBI" id="CHEBI:36208"/>
        <dbReference type="ChEBI" id="CHEBI:145989"/>
        <dbReference type="ChEBI" id="CHEBI:456216"/>
        <dbReference type="EC" id="2.7.1.71"/>
    </reaction>
</comment>
<proteinExistence type="inferred from homology"/>
<dbReference type="EC" id="2.7.1.71" evidence="3 11"/>
<dbReference type="GO" id="GO:0005829">
    <property type="term" value="C:cytosol"/>
    <property type="evidence" value="ECO:0007669"/>
    <property type="project" value="TreeGrafter"/>
</dbReference>
<dbReference type="Proteomes" id="UP000632498">
    <property type="component" value="Unassembled WGS sequence"/>
</dbReference>
<keyword evidence="13" id="KW-1185">Reference proteome</keyword>
<dbReference type="GO" id="GO:0008652">
    <property type="term" value="P:amino acid biosynthetic process"/>
    <property type="evidence" value="ECO:0007669"/>
    <property type="project" value="UniProtKB-KW"/>
</dbReference>
<comment type="caution">
    <text evidence="12">The sequence shown here is derived from an EMBL/GenBank/DDBJ whole genome shotgun (WGS) entry which is preliminary data.</text>
</comment>